<dbReference type="Gene3D" id="3.90.78.10">
    <property type="entry name" value="UDP-N-acetylenolpyruvoylglucosamine reductase, C-terminal domain"/>
    <property type="match status" value="1"/>
</dbReference>
<evidence type="ECO:0000256" key="16">
    <source>
        <dbReference type="HAMAP-Rule" id="MF_00037"/>
    </source>
</evidence>
<evidence type="ECO:0000256" key="9">
    <source>
        <dbReference type="ARBA" id="ARBA00022857"/>
    </source>
</evidence>
<dbReference type="Pfam" id="PF01565">
    <property type="entry name" value="FAD_binding_4"/>
    <property type="match status" value="1"/>
</dbReference>
<dbReference type="GO" id="GO:0009252">
    <property type="term" value="P:peptidoglycan biosynthetic process"/>
    <property type="evidence" value="ECO:0007669"/>
    <property type="project" value="UniProtKB-UniRule"/>
</dbReference>
<comment type="cofactor">
    <cofactor evidence="1 16">
        <name>FAD</name>
        <dbReference type="ChEBI" id="CHEBI:57692"/>
    </cofactor>
</comment>
<comment type="similarity">
    <text evidence="16">Belongs to the MurB family.</text>
</comment>
<evidence type="ECO:0000256" key="12">
    <source>
        <dbReference type="ARBA" id="ARBA00023002"/>
    </source>
</evidence>
<dbReference type="FunCoup" id="A0A402CRN4">
    <property type="interactions" value="368"/>
</dbReference>
<keyword evidence="18" id="KW-1185">Reference proteome</keyword>
<protein>
    <recommendedName>
        <fullName evidence="16">UDP-N-acetylenolpyruvoylglucosamine reductase</fullName>
        <ecNumber evidence="16">1.3.1.98</ecNumber>
    </recommendedName>
    <alternativeName>
        <fullName evidence="16">UDP-N-acetylmuramate dehydrogenase</fullName>
    </alternativeName>
</protein>
<dbReference type="InterPro" id="IPR036318">
    <property type="entry name" value="FAD-bd_PCMH-like_sf"/>
</dbReference>
<dbReference type="InterPro" id="IPR003170">
    <property type="entry name" value="MurB"/>
</dbReference>
<dbReference type="GO" id="GO:0071555">
    <property type="term" value="P:cell wall organization"/>
    <property type="evidence" value="ECO:0007669"/>
    <property type="project" value="UniProtKB-KW"/>
</dbReference>
<evidence type="ECO:0000313" key="17">
    <source>
        <dbReference type="EMBL" id="BDI28113.1"/>
    </source>
</evidence>
<dbReference type="EC" id="1.3.1.98" evidence="16"/>
<dbReference type="NCBIfam" id="NF010480">
    <property type="entry name" value="PRK13905.1"/>
    <property type="match status" value="1"/>
</dbReference>
<dbReference type="Pfam" id="PF02873">
    <property type="entry name" value="MurB_C"/>
    <property type="match status" value="1"/>
</dbReference>
<evidence type="ECO:0000256" key="14">
    <source>
        <dbReference type="ARBA" id="ARBA00023316"/>
    </source>
</evidence>
<keyword evidence="14 16" id="KW-0961">Cell wall biogenesis/degradation</keyword>
<dbReference type="RefSeq" id="WP_119320067.1">
    <property type="nucleotide sequence ID" value="NZ_AP025739.1"/>
</dbReference>
<dbReference type="SUPFAM" id="SSF56176">
    <property type="entry name" value="FAD-binding/transporter-associated domain-like"/>
    <property type="match status" value="1"/>
</dbReference>
<feature type="active site" evidence="16">
    <location>
        <position position="311"/>
    </location>
</feature>
<dbReference type="InterPro" id="IPR011601">
    <property type="entry name" value="MurB_C"/>
</dbReference>
<evidence type="ECO:0000256" key="5">
    <source>
        <dbReference type="ARBA" id="ARBA00022490"/>
    </source>
</evidence>
<evidence type="ECO:0000256" key="8">
    <source>
        <dbReference type="ARBA" id="ARBA00022827"/>
    </source>
</evidence>
<evidence type="ECO:0000256" key="10">
    <source>
        <dbReference type="ARBA" id="ARBA00022960"/>
    </source>
</evidence>
<accession>A0A402CRN4</accession>
<dbReference type="InterPro" id="IPR036635">
    <property type="entry name" value="MurB_C_sf"/>
</dbReference>
<keyword evidence="11 16" id="KW-0573">Peptidoglycan synthesis</keyword>
<feature type="active site" description="Proton donor" evidence="16">
    <location>
        <position position="222"/>
    </location>
</feature>
<evidence type="ECO:0000256" key="11">
    <source>
        <dbReference type="ARBA" id="ARBA00022984"/>
    </source>
</evidence>
<dbReference type="InterPro" id="IPR016167">
    <property type="entry name" value="FAD-bd_PCMH_sub1"/>
</dbReference>
<evidence type="ECO:0000256" key="1">
    <source>
        <dbReference type="ARBA" id="ARBA00001974"/>
    </source>
</evidence>
<dbReference type="InterPro" id="IPR016166">
    <property type="entry name" value="FAD-bd_PCMH"/>
</dbReference>
<dbReference type="KEGG" id="ccot:CCAX7_001640"/>
<dbReference type="GO" id="GO:0005829">
    <property type="term" value="C:cytosol"/>
    <property type="evidence" value="ECO:0007669"/>
    <property type="project" value="TreeGrafter"/>
</dbReference>
<keyword evidence="8 16" id="KW-0274">FAD</keyword>
<organism evidence="17 18">
    <name type="scientific">Capsulimonas corticalis</name>
    <dbReference type="NCBI Taxonomy" id="2219043"/>
    <lineage>
        <taxon>Bacteria</taxon>
        <taxon>Bacillati</taxon>
        <taxon>Armatimonadota</taxon>
        <taxon>Armatimonadia</taxon>
        <taxon>Capsulimonadales</taxon>
        <taxon>Capsulimonadaceae</taxon>
        <taxon>Capsulimonas</taxon>
    </lineage>
</organism>
<evidence type="ECO:0000313" key="18">
    <source>
        <dbReference type="Proteomes" id="UP000287394"/>
    </source>
</evidence>
<keyword evidence="12 16" id="KW-0560">Oxidoreductase</keyword>
<dbReference type="GO" id="GO:0008762">
    <property type="term" value="F:UDP-N-acetylmuramate dehydrogenase activity"/>
    <property type="evidence" value="ECO:0007669"/>
    <property type="project" value="UniProtKB-UniRule"/>
</dbReference>
<dbReference type="PROSITE" id="PS51387">
    <property type="entry name" value="FAD_PCMH"/>
    <property type="match status" value="1"/>
</dbReference>
<feature type="active site" evidence="16">
    <location>
        <position position="169"/>
    </location>
</feature>
<evidence type="ECO:0000256" key="15">
    <source>
        <dbReference type="ARBA" id="ARBA00048914"/>
    </source>
</evidence>
<dbReference type="SUPFAM" id="SSF56194">
    <property type="entry name" value="Uridine diphospho-N-Acetylenolpyruvylglucosamine reductase, MurB, C-terminal domain"/>
    <property type="match status" value="1"/>
</dbReference>
<dbReference type="InterPro" id="IPR016169">
    <property type="entry name" value="FAD-bd_PCMH_sub2"/>
</dbReference>
<comment type="catalytic activity">
    <reaction evidence="15 16">
        <text>UDP-N-acetyl-alpha-D-muramate + NADP(+) = UDP-N-acetyl-3-O-(1-carboxyvinyl)-alpha-D-glucosamine + NADPH + H(+)</text>
        <dbReference type="Rhea" id="RHEA:12248"/>
        <dbReference type="ChEBI" id="CHEBI:15378"/>
        <dbReference type="ChEBI" id="CHEBI:57783"/>
        <dbReference type="ChEBI" id="CHEBI:58349"/>
        <dbReference type="ChEBI" id="CHEBI:68483"/>
        <dbReference type="ChEBI" id="CHEBI:70757"/>
        <dbReference type="EC" id="1.3.1.98"/>
    </reaction>
</comment>
<dbReference type="EMBL" id="AP025739">
    <property type="protein sequence ID" value="BDI28113.1"/>
    <property type="molecule type" value="Genomic_DNA"/>
</dbReference>
<keyword evidence="10 16" id="KW-0133">Cell shape</keyword>
<evidence type="ECO:0000256" key="6">
    <source>
        <dbReference type="ARBA" id="ARBA00022618"/>
    </source>
</evidence>
<dbReference type="GO" id="GO:0008360">
    <property type="term" value="P:regulation of cell shape"/>
    <property type="evidence" value="ECO:0007669"/>
    <property type="project" value="UniProtKB-KW"/>
</dbReference>
<proteinExistence type="inferred from homology"/>
<keyword evidence="6 16" id="KW-0132">Cell division</keyword>
<dbReference type="OrthoDB" id="9804753at2"/>
<dbReference type="Gene3D" id="3.30.43.10">
    <property type="entry name" value="Uridine Diphospho-n-acetylenolpyruvylglucosamine Reductase, domain 2"/>
    <property type="match status" value="1"/>
</dbReference>
<dbReference type="GO" id="GO:0071949">
    <property type="term" value="F:FAD binding"/>
    <property type="evidence" value="ECO:0007669"/>
    <property type="project" value="InterPro"/>
</dbReference>
<comment type="pathway">
    <text evidence="4 16">Cell wall biogenesis; peptidoglycan biosynthesis.</text>
</comment>
<evidence type="ECO:0000256" key="4">
    <source>
        <dbReference type="ARBA" id="ARBA00004752"/>
    </source>
</evidence>
<dbReference type="NCBIfam" id="TIGR00179">
    <property type="entry name" value="murB"/>
    <property type="match status" value="1"/>
</dbReference>
<evidence type="ECO:0000256" key="2">
    <source>
        <dbReference type="ARBA" id="ARBA00003921"/>
    </source>
</evidence>
<comment type="function">
    <text evidence="2 16">Cell wall formation.</text>
</comment>
<dbReference type="Proteomes" id="UP000287394">
    <property type="component" value="Chromosome"/>
</dbReference>
<dbReference type="InterPro" id="IPR006094">
    <property type="entry name" value="Oxid_FAD_bind_N"/>
</dbReference>
<keyword evidence="13 16" id="KW-0131">Cell cycle</keyword>
<dbReference type="Gene3D" id="3.30.465.10">
    <property type="match status" value="1"/>
</dbReference>
<evidence type="ECO:0000256" key="3">
    <source>
        <dbReference type="ARBA" id="ARBA00004496"/>
    </source>
</evidence>
<evidence type="ECO:0000256" key="7">
    <source>
        <dbReference type="ARBA" id="ARBA00022630"/>
    </source>
</evidence>
<dbReference type="PANTHER" id="PTHR21071:SF4">
    <property type="entry name" value="UDP-N-ACETYLENOLPYRUVOYLGLUCOSAMINE REDUCTASE"/>
    <property type="match status" value="1"/>
</dbReference>
<keyword evidence="7 16" id="KW-0285">Flavoprotein</keyword>
<dbReference type="GO" id="GO:0051301">
    <property type="term" value="P:cell division"/>
    <property type="evidence" value="ECO:0007669"/>
    <property type="project" value="UniProtKB-KW"/>
</dbReference>
<sequence>MTTDLLLRAAVGDDLLSNEPMSRHTTLKVGGPARWFWAARDVDDLSRVLTACTEHEIPYLFIGHGSNLLMSDAGYDGLVIQNRCKGSRIGAETYSESGVSFGSLFYQTAREGFSGLEWAIGIPGTVGGALVSNAGAYRGNIGPLVRSVRVFADGRDQEVGPEWMEFSYRDSRLRRSGIGRTVILSCMLHFEDRGDPETIIARAKDYQAQRRAKQPYAPSAGSFFKNVTDKAFAQTLPDLPDALKAAGVVPSGFLIEACGLKGLQVGGAQASEKHANFLINAGGATASDLRRLAYKVKGLVHEKFGVTLEEEVLYVGDWSEWTE</sequence>
<gene>
    <name evidence="16 17" type="primary">murB</name>
    <name evidence="17" type="ORF">CCAX7_001640</name>
</gene>
<reference evidence="17 18" key="1">
    <citation type="journal article" date="2019" name="Int. J. Syst. Evol. Microbiol.">
        <title>Capsulimonas corticalis gen. nov., sp. nov., an aerobic capsulated bacterium, of a novel bacterial order, Capsulimonadales ord. nov., of the class Armatimonadia of the phylum Armatimonadetes.</title>
        <authorList>
            <person name="Li J."/>
            <person name="Kudo C."/>
            <person name="Tonouchi A."/>
        </authorList>
    </citation>
    <scope>NUCLEOTIDE SEQUENCE [LARGE SCALE GENOMIC DNA]</scope>
    <source>
        <strain evidence="17 18">AX-7</strain>
    </source>
</reference>
<comment type="subcellular location">
    <subcellularLocation>
        <location evidence="3 16">Cytoplasm</location>
    </subcellularLocation>
</comment>
<dbReference type="HAMAP" id="MF_00037">
    <property type="entry name" value="MurB"/>
    <property type="match status" value="1"/>
</dbReference>
<evidence type="ECO:0000256" key="13">
    <source>
        <dbReference type="ARBA" id="ARBA00023306"/>
    </source>
</evidence>
<keyword evidence="5 16" id="KW-0963">Cytoplasm</keyword>
<dbReference type="PANTHER" id="PTHR21071">
    <property type="entry name" value="UDP-N-ACETYLENOLPYRUVOYLGLUCOSAMINE REDUCTASE"/>
    <property type="match status" value="1"/>
</dbReference>
<keyword evidence="9 16" id="KW-0521">NADP</keyword>
<dbReference type="AlphaFoldDB" id="A0A402CRN4"/>
<name>A0A402CRN4_9BACT</name>